<proteinExistence type="inferred from homology"/>
<reference evidence="10" key="1">
    <citation type="journal article" date="2019" name="Int. J. Syst. Evol. Microbiol.">
        <title>The Global Catalogue of Microorganisms (GCM) 10K type strain sequencing project: providing services to taxonomists for standard genome sequencing and annotation.</title>
        <authorList>
            <consortium name="The Broad Institute Genomics Platform"/>
            <consortium name="The Broad Institute Genome Sequencing Center for Infectious Disease"/>
            <person name="Wu L."/>
            <person name="Ma J."/>
        </authorList>
    </citation>
    <scope>NUCLEOTIDE SEQUENCE [LARGE SCALE GENOMIC DNA]</scope>
    <source>
        <strain evidence="10">CCUG 54822</strain>
    </source>
</reference>
<dbReference type="Pfam" id="PF06160">
    <property type="entry name" value="EzrA"/>
    <property type="match status" value="1"/>
</dbReference>
<dbReference type="Proteomes" id="UP001597178">
    <property type="component" value="Unassembled WGS sequence"/>
</dbReference>
<keyword evidence="3 8" id="KW-1133">Transmembrane helix</keyword>
<dbReference type="HAMAP" id="MF_00728">
    <property type="entry name" value="EzrA"/>
    <property type="match status" value="1"/>
</dbReference>
<keyword evidence="2 8" id="KW-0812">Transmembrane</keyword>
<evidence type="ECO:0000256" key="7">
    <source>
        <dbReference type="ARBA" id="ARBA00023306"/>
    </source>
</evidence>
<dbReference type="EMBL" id="JBHTNH010000024">
    <property type="protein sequence ID" value="MFD1362272.1"/>
    <property type="molecule type" value="Genomic_DNA"/>
</dbReference>
<comment type="function">
    <text evidence="8">Negative regulator of FtsZ ring formation; modulates the frequency and position of FtsZ ring formation. Inhibits FtsZ ring formation at polar sites. Interacts either with FtsZ or with one of its binding partners to promote depolymerization.</text>
</comment>
<keyword evidence="7 8" id="KW-0131">Cell cycle</keyword>
<sequence length="564" mass="65488">MAYIIGSVLVLITLIISGLIMRKKVYDEVDILEAWKMDIMNRNITGELSRIKALNLSGETQEKFESWKERWEAIVTNELPDIEEYLFDAEEAADRYRFPSAKKTLRKANQALQSIEQKIDDMLTELDQLMASEETSRKEIEKIEPGLEAMRKKLSQTRGQFGKAGLRFEEELDGLADELTRYHELANAGDYSDARKLADTLKQEMDTLSEEIDAFPAIYRTCKRELPDKLNELYKGLRDMKDDGYRIEHLGFEKEVHDYQRRLAECMDALEKGETSEAKAVIPEMEERLEEMYQLLEKEALARNYVETKISSYQDSFHALVDKFDVTKEEVNKLKQAYHFEDSDMEKYLALDKSITQLSKQLETIMYALEHDHTAAHSDLRDELEDAFSKLAALQKEHDAFKKRIENLRKDEIEAKEQLKEMKHQLDQVNRRLNKSNIPGVPTFIWNKMDETANKNNQVFVSLEKQPLNMSEVKLALSEAKEAVHDIMEQTETMLDQAYLTEQVIQYANRYRSQNPGLAAKLAEAERLFRSYEYELSLEHAAKAVEEVEPGALKQIEEFQEAAN</sequence>
<comment type="caution">
    <text evidence="9">The sequence shown here is derived from an EMBL/GenBank/DDBJ whole genome shotgun (WGS) entry which is preliminary data.</text>
</comment>
<evidence type="ECO:0000256" key="5">
    <source>
        <dbReference type="ARBA" id="ARBA00023136"/>
    </source>
</evidence>
<feature type="coiled-coil region" evidence="8">
    <location>
        <begin position="377"/>
        <end position="436"/>
    </location>
</feature>
<evidence type="ECO:0000256" key="6">
    <source>
        <dbReference type="ARBA" id="ARBA00023210"/>
    </source>
</evidence>
<evidence type="ECO:0000313" key="10">
    <source>
        <dbReference type="Proteomes" id="UP001597178"/>
    </source>
</evidence>
<gene>
    <name evidence="8 9" type="primary">ezrA</name>
    <name evidence="9" type="ORF">ACFQ4A_11460</name>
</gene>
<feature type="topological domain" description="Cytoplasmic" evidence="8">
    <location>
        <begin position="22"/>
        <end position="564"/>
    </location>
</feature>
<comment type="similarity">
    <text evidence="8">Belongs to the EzrA family.</text>
</comment>
<comment type="subcellular location">
    <subcellularLocation>
        <location evidence="8">Cell membrane</location>
        <topology evidence="8">Single-pass membrane protein</topology>
    </subcellularLocation>
    <text evidence="8">Colocalized with FtsZ to the nascent septal site.</text>
</comment>
<dbReference type="RefSeq" id="WP_382400650.1">
    <property type="nucleotide sequence ID" value="NZ_JBHTNH010000024.1"/>
</dbReference>
<keyword evidence="4 8" id="KW-0175">Coiled coil</keyword>
<evidence type="ECO:0000256" key="4">
    <source>
        <dbReference type="ARBA" id="ARBA00023054"/>
    </source>
</evidence>
<keyword evidence="8" id="KW-1003">Cell membrane</keyword>
<feature type="topological domain" description="Extracellular" evidence="8">
    <location>
        <begin position="1"/>
        <end position="2"/>
    </location>
</feature>
<accession>A0ABW3ZV64</accession>
<keyword evidence="10" id="KW-1185">Reference proteome</keyword>
<keyword evidence="5 8" id="KW-0472">Membrane</keyword>
<evidence type="ECO:0000256" key="8">
    <source>
        <dbReference type="HAMAP-Rule" id="MF_00728"/>
    </source>
</evidence>
<dbReference type="NCBIfam" id="NF003413">
    <property type="entry name" value="PRK04778.1-7"/>
    <property type="match status" value="1"/>
</dbReference>
<evidence type="ECO:0000313" key="9">
    <source>
        <dbReference type="EMBL" id="MFD1362272.1"/>
    </source>
</evidence>
<organism evidence="9 10">
    <name type="scientific">Lentibacillus salinarum</name>
    <dbReference type="NCBI Taxonomy" id="446820"/>
    <lineage>
        <taxon>Bacteria</taxon>
        <taxon>Bacillati</taxon>
        <taxon>Bacillota</taxon>
        <taxon>Bacilli</taxon>
        <taxon>Bacillales</taxon>
        <taxon>Bacillaceae</taxon>
        <taxon>Lentibacillus</taxon>
    </lineage>
</organism>
<feature type="coiled-coil region" evidence="8">
    <location>
        <begin position="105"/>
        <end position="132"/>
    </location>
</feature>
<dbReference type="InterPro" id="IPR010379">
    <property type="entry name" value="EzrA"/>
</dbReference>
<protein>
    <recommendedName>
        <fullName evidence="8">Septation ring formation regulator EzrA</fullName>
    </recommendedName>
</protein>
<keyword evidence="6 8" id="KW-0717">Septation</keyword>
<name>A0ABW3ZV64_9BACI</name>
<evidence type="ECO:0000256" key="3">
    <source>
        <dbReference type="ARBA" id="ARBA00022989"/>
    </source>
</evidence>
<evidence type="ECO:0000256" key="2">
    <source>
        <dbReference type="ARBA" id="ARBA00022692"/>
    </source>
</evidence>
<evidence type="ECO:0000256" key="1">
    <source>
        <dbReference type="ARBA" id="ARBA00022618"/>
    </source>
</evidence>
<keyword evidence="1 8" id="KW-0132">Cell division</keyword>